<reference evidence="7 8" key="1">
    <citation type="submission" date="2024-10" db="EMBL/GenBank/DDBJ databases">
        <authorList>
            <person name="Kim D."/>
        </authorList>
    </citation>
    <scope>NUCLEOTIDE SEQUENCE [LARGE SCALE GENOMIC DNA]</scope>
    <source>
        <strain evidence="7">BH-2024</strain>
    </source>
</reference>
<feature type="compositionally biased region" description="Gly residues" evidence="5">
    <location>
        <begin position="518"/>
        <end position="530"/>
    </location>
</feature>
<feature type="compositionally biased region" description="Basic residues" evidence="5">
    <location>
        <begin position="17"/>
        <end position="27"/>
    </location>
</feature>
<name>A0ABD2J8S0_9BILA</name>
<accession>A0ABD2J8S0</accession>
<dbReference type="Pfam" id="PF08075">
    <property type="entry name" value="NOPS"/>
    <property type="match status" value="1"/>
</dbReference>
<feature type="compositionally biased region" description="Low complexity" evidence="5">
    <location>
        <begin position="446"/>
        <end position="471"/>
    </location>
</feature>
<dbReference type="AlphaFoldDB" id="A0ABD2J8S0"/>
<dbReference type="InterPro" id="IPR000504">
    <property type="entry name" value="RRM_dom"/>
</dbReference>
<feature type="domain" description="RRM" evidence="6">
    <location>
        <begin position="123"/>
        <end position="194"/>
    </location>
</feature>
<dbReference type="Gene3D" id="6.10.250.1170">
    <property type="match status" value="1"/>
</dbReference>
<keyword evidence="8" id="KW-1185">Reference proteome</keyword>
<evidence type="ECO:0000256" key="4">
    <source>
        <dbReference type="SAM" id="Coils"/>
    </source>
</evidence>
<dbReference type="EMBL" id="JBICBT010001025">
    <property type="protein sequence ID" value="KAL3087013.1"/>
    <property type="molecule type" value="Genomic_DNA"/>
</dbReference>
<keyword evidence="4" id="KW-0175">Coiled coil</keyword>
<evidence type="ECO:0000313" key="8">
    <source>
        <dbReference type="Proteomes" id="UP001620626"/>
    </source>
</evidence>
<evidence type="ECO:0000313" key="7">
    <source>
        <dbReference type="EMBL" id="KAL3087013.1"/>
    </source>
</evidence>
<dbReference type="InterPro" id="IPR035979">
    <property type="entry name" value="RBD_domain_sf"/>
</dbReference>
<dbReference type="InterPro" id="IPR012975">
    <property type="entry name" value="NOPS"/>
</dbReference>
<evidence type="ECO:0000256" key="5">
    <source>
        <dbReference type="SAM" id="MobiDB-lite"/>
    </source>
</evidence>
<dbReference type="Proteomes" id="UP001620626">
    <property type="component" value="Unassembled WGS sequence"/>
</dbReference>
<feature type="coiled-coil region" evidence="4">
    <location>
        <begin position="323"/>
        <end position="391"/>
    </location>
</feature>
<dbReference type="SUPFAM" id="SSF54928">
    <property type="entry name" value="RNA-binding domain, RBD"/>
    <property type="match status" value="1"/>
</dbReference>
<comment type="caution">
    <text evidence="7">The sequence shown here is derived from an EMBL/GenBank/DDBJ whole genome shotgun (WGS) entry which is preliminary data.</text>
</comment>
<evidence type="ECO:0000256" key="3">
    <source>
        <dbReference type="PROSITE-ProRule" id="PRU00176"/>
    </source>
</evidence>
<dbReference type="Pfam" id="PF00076">
    <property type="entry name" value="RRM_1"/>
    <property type="match status" value="2"/>
</dbReference>
<feature type="region of interest" description="Disordered" evidence="5">
    <location>
        <begin position="1"/>
        <end position="52"/>
    </location>
</feature>
<evidence type="ECO:0000256" key="2">
    <source>
        <dbReference type="ARBA" id="ARBA00022884"/>
    </source>
</evidence>
<dbReference type="CDD" id="cd12332">
    <property type="entry name" value="RRM1_p54nrb_like"/>
    <property type="match status" value="1"/>
</dbReference>
<keyword evidence="2 3" id="KW-0694">RNA-binding</keyword>
<feature type="region of interest" description="Disordered" evidence="5">
    <location>
        <begin position="439"/>
        <end position="484"/>
    </location>
</feature>
<evidence type="ECO:0000259" key="6">
    <source>
        <dbReference type="PROSITE" id="PS50102"/>
    </source>
</evidence>
<feature type="compositionally biased region" description="Pro residues" evidence="5">
    <location>
        <begin position="633"/>
        <end position="648"/>
    </location>
</feature>
<dbReference type="CDD" id="cd12931">
    <property type="entry name" value="eNOPS_SF"/>
    <property type="match status" value="1"/>
</dbReference>
<gene>
    <name evidence="7" type="ORF">niasHT_025537</name>
</gene>
<dbReference type="FunFam" id="3.30.70.330:FF:000043">
    <property type="entry name" value="paraspeckle component 1 isoform X1"/>
    <property type="match status" value="1"/>
</dbReference>
<proteinExistence type="predicted"/>
<sequence length="660" mass="71589">MSSSSNARRSDSESERNRRHRSSKGAPRRASDEQRNDFLSVPPPPVSSAMSSSNKLFPPLLHHLAPPAPLSIHHLQQLQQQPQPLMAERRPAPPGMAIAFSGQAYTDTELLADMPRKKFTGRCRLFVGNLSPEVKEAELKELFTPHGDISECYLSGKGFAFLRLDTRAHAESAKEALDGKTIHGRQLRVRYSVHGATIKLKELSPAVSNEMLMLSFSAFGDVERAIHIVDEKGRSTGEGIVEFERKVSAQEAIAQIRERVFLMTANSRPLQADFLDQKDDEDGLCEKTIQRTPYLYKERELGPRFAQMNSFEYIYGRRWKDLYEFERKRRAEVEAELREQRRRLDADMEAEYEDYKAQMLREELIHRQEELDRLEAQRQIRRQQMQQQQLMGAGMMWEPQMVDGPLGRNMPPTFGHGGSGAGGPLPPMPRGVGGGVGGGGGGGLGMPLMMMDNNNTTNNNNGGNSSSNANNVMPSPLSRHNLPPGLGLGFGLGGGLGGGGGGAPAPPPSLVSGMGLVNRGGGAGGGGGAGDDAEQQQQQGGRPGSNAGPGQQQNGRGPSPQGPDVRKLLQGFRAPTHNQMGQFRGPLPPALASLLDRVPLQQQQQQHHQQQLLPNPFGAGFLSHGGPNGVLGGPPPPGGRIPPPPPPMGGDFPPDKKSRH</sequence>
<keyword evidence="1" id="KW-0677">Repeat</keyword>
<feature type="domain" description="RRM" evidence="6">
    <location>
        <begin position="196"/>
        <end position="277"/>
    </location>
</feature>
<organism evidence="7 8">
    <name type="scientific">Heterodera trifolii</name>
    <dbReference type="NCBI Taxonomy" id="157864"/>
    <lineage>
        <taxon>Eukaryota</taxon>
        <taxon>Metazoa</taxon>
        <taxon>Ecdysozoa</taxon>
        <taxon>Nematoda</taxon>
        <taxon>Chromadorea</taxon>
        <taxon>Rhabditida</taxon>
        <taxon>Tylenchina</taxon>
        <taxon>Tylenchomorpha</taxon>
        <taxon>Tylenchoidea</taxon>
        <taxon>Heteroderidae</taxon>
        <taxon>Heteroderinae</taxon>
        <taxon>Heterodera</taxon>
    </lineage>
</organism>
<feature type="compositionally biased region" description="Low complexity" evidence="5">
    <location>
        <begin position="600"/>
        <end position="613"/>
    </location>
</feature>
<dbReference type="SMART" id="SM00360">
    <property type="entry name" value="RRM"/>
    <property type="match status" value="2"/>
</dbReference>
<evidence type="ECO:0000256" key="1">
    <source>
        <dbReference type="ARBA" id="ARBA00022737"/>
    </source>
</evidence>
<protein>
    <recommendedName>
        <fullName evidence="6">RRM domain-containing protein</fullName>
    </recommendedName>
</protein>
<dbReference type="GO" id="GO:0003723">
    <property type="term" value="F:RNA binding"/>
    <property type="evidence" value="ECO:0007669"/>
    <property type="project" value="UniProtKB-UniRule"/>
</dbReference>
<feature type="region of interest" description="Disordered" evidence="5">
    <location>
        <begin position="499"/>
        <end position="660"/>
    </location>
</feature>
<dbReference type="PANTHER" id="PTHR23189">
    <property type="entry name" value="RNA RECOGNITION MOTIF-CONTAINING"/>
    <property type="match status" value="1"/>
</dbReference>
<dbReference type="PROSITE" id="PS50102">
    <property type="entry name" value="RRM"/>
    <property type="match status" value="2"/>
</dbReference>
<dbReference type="Gene3D" id="3.30.70.330">
    <property type="match status" value="2"/>
</dbReference>
<dbReference type="InterPro" id="IPR012677">
    <property type="entry name" value="Nucleotide-bd_a/b_plait_sf"/>
</dbReference>